<gene>
    <name evidence="6" type="ORF">QA636_34035</name>
</gene>
<evidence type="ECO:0000259" key="5">
    <source>
        <dbReference type="PROSITE" id="PS50931"/>
    </source>
</evidence>
<keyword evidence="4" id="KW-0804">Transcription</keyword>
<dbReference type="SUPFAM" id="SSF53850">
    <property type="entry name" value="Periplasmic binding protein-like II"/>
    <property type="match status" value="1"/>
</dbReference>
<dbReference type="PRINTS" id="PR00039">
    <property type="entry name" value="HTHLYSR"/>
</dbReference>
<dbReference type="InterPro" id="IPR036390">
    <property type="entry name" value="WH_DNA-bd_sf"/>
</dbReference>
<dbReference type="PANTHER" id="PTHR30126">
    <property type="entry name" value="HTH-TYPE TRANSCRIPTIONAL REGULATOR"/>
    <property type="match status" value="1"/>
</dbReference>
<evidence type="ECO:0000256" key="2">
    <source>
        <dbReference type="ARBA" id="ARBA00023015"/>
    </source>
</evidence>
<name>A0ABY8JA69_9BRAD</name>
<accession>A0ABY8JA69</accession>
<dbReference type="SUPFAM" id="SSF46785">
    <property type="entry name" value="Winged helix' DNA-binding domain"/>
    <property type="match status" value="1"/>
</dbReference>
<sequence length="273" mass="30149">MTKAAGKLGLSQPAVTAQVKRLQGLIGGQLFDKTPNGTTATDLGELVLQQARIILEANDQMLRLAGRGNATVHRVGLSSLFAQRLLERAGTDDFSDLFICADHSSAIRKGLIEGYIDVACIFAADVDSDLSKTILEERVFPATWVRSRDFVHRPGTPIPIVTLPDHDWMIAQLDRMGSAYKIVLHASDHLVRLSAVRLGVGLTALPSFCVPDDLVQSPDYYLPQLSDLRAIICARPGLRKEVATRLLQRVKRIFDDKHHQLHRARSVETMNGR</sequence>
<protein>
    <submittedName>
        <fullName evidence="6">LysR family transcriptional regulator</fullName>
    </submittedName>
</protein>
<dbReference type="Pfam" id="PF00126">
    <property type="entry name" value="HTH_1"/>
    <property type="match status" value="1"/>
</dbReference>
<evidence type="ECO:0000256" key="4">
    <source>
        <dbReference type="ARBA" id="ARBA00023163"/>
    </source>
</evidence>
<dbReference type="RefSeq" id="WP_310885142.1">
    <property type="nucleotide sequence ID" value="NZ_CP121646.1"/>
</dbReference>
<dbReference type="Gene3D" id="1.10.10.10">
    <property type="entry name" value="Winged helix-like DNA-binding domain superfamily/Winged helix DNA-binding domain"/>
    <property type="match status" value="1"/>
</dbReference>
<dbReference type="PANTHER" id="PTHR30126:SF40">
    <property type="entry name" value="HTH-TYPE TRANSCRIPTIONAL REGULATOR GLTR"/>
    <property type="match status" value="1"/>
</dbReference>
<dbReference type="Gene3D" id="3.40.190.10">
    <property type="entry name" value="Periplasmic binding protein-like II"/>
    <property type="match status" value="2"/>
</dbReference>
<evidence type="ECO:0000256" key="1">
    <source>
        <dbReference type="ARBA" id="ARBA00009437"/>
    </source>
</evidence>
<reference evidence="6 7" key="1">
    <citation type="submission" date="2023-04" db="EMBL/GenBank/DDBJ databases">
        <title>Australian commercial rhizobial inoculants.</title>
        <authorList>
            <person name="Kohlmeier M.G."/>
            <person name="O'Hara G.W."/>
            <person name="Colombi E."/>
            <person name="Ramsay J.P."/>
            <person name="Terpolilli J."/>
        </authorList>
    </citation>
    <scope>NUCLEOTIDE SEQUENCE [LARGE SCALE GENOMIC DNA]</scope>
    <source>
        <strain evidence="6 7">CB627</strain>
    </source>
</reference>
<dbReference type="InterPro" id="IPR000847">
    <property type="entry name" value="LysR_HTH_N"/>
</dbReference>
<proteinExistence type="inferred from homology"/>
<dbReference type="Proteomes" id="UP001221546">
    <property type="component" value="Chromosome"/>
</dbReference>
<keyword evidence="7" id="KW-1185">Reference proteome</keyword>
<keyword evidence="2" id="KW-0805">Transcription regulation</keyword>
<evidence type="ECO:0000256" key="3">
    <source>
        <dbReference type="ARBA" id="ARBA00023125"/>
    </source>
</evidence>
<feature type="domain" description="HTH lysR-type" evidence="5">
    <location>
        <begin position="1"/>
        <end position="41"/>
    </location>
</feature>
<dbReference type="EMBL" id="CP121646">
    <property type="protein sequence ID" value="WFU62469.1"/>
    <property type="molecule type" value="Genomic_DNA"/>
</dbReference>
<comment type="similarity">
    <text evidence="1">Belongs to the LysR transcriptional regulatory family.</text>
</comment>
<keyword evidence="3" id="KW-0238">DNA-binding</keyword>
<dbReference type="PROSITE" id="PS50931">
    <property type="entry name" value="HTH_LYSR"/>
    <property type="match status" value="1"/>
</dbReference>
<organism evidence="6 7">
    <name type="scientific">Bradyrhizobium brasilense</name>
    <dbReference type="NCBI Taxonomy" id="1419277"/>
    <lineage>
        <taxon>Bacteria</taxon>
        <taxon>Pseudomonadati</taxon>
        <taxon>Pseudomonadota</taxon>
        <taxon>Alphaproteobacteria</taxon>
        <taxon>Hyphomicrobiales</taxon>
        <taxon>Nitrobacteraceae</taxon>
        <taxon>Bradyrhizobium</taxon>
    </lineage>
</organism>
<evidence type="ECO:0000313" key="6">
    <source>
        <dbReference type="EMBL" id="WFU62469.1"/>
    </source>
</evidence>
<dbReference type="InterPro" id="IPR036388">
    <property type="entry name" value="WH-like_DNA-bd_sf"/>
</dbReference>
<evidence type="ECO:0000313" key="7">
    <source>
        <dbReference type="Proteomes" id="UP001221546"/>
    </source>
</evidence>